<organism evidence="2 3">
    <name type="scientific">Microcoleus anatoxicus PTRS2</name>
    <dbReference type="NCBI Taxonomy" id="2705321"/>
    <lineage>
        <taxon>Bacteria</taxon>
        <taxon>Bacillati</taxon>
        <taxon>Cyanobacteriota</taxon>
        <taxon>Cyanophyceae</taxon>
        <taxon>Oscillatoriophycideae</taxon>
        <taxon>Oscillatoriales</taxon>
        <taxon>Microcoleaceae</taxon>
        <taxon>Microcoleus</taxon>
        <taxon>Microcoleus anatoxicus</taxon>
    </lineage>
</organism>
<reference evidence="2 3" key="1">
    <citation type="journal article" date="2020" name="Harmful Algae">
        <title>Molecular and morphological characterization of a novel dihydroanatoxin-a producing Microcoleus species (cyanobacteria) from the Russian River, California, USA.</title>
        <authorList>
            <person name="Conklin K.Y."/>
            <person name="Stancheva R."/>
            <person name="Otten T.G."/>
            <person name="Fadness R."/>
            <person name="Boyer G.L."/>
            <person name="Read B."/>
            <person name="Zhang X."/>
            <person name="Sheath R.G."/>
        </authorList>
    </citation>
    <scope>NUCLEOTIDE SEQUENCE [LARGE SCALE GENOMIC DNA]</scope>
    <source>
        <strain evidence="2 3">PTRS2</strain>
    </source>
</reference>
<evidence type="ECO:0000256" key="1">
    <source>
        <dbReference type="SAM" id="Coils"/>
    </source>
</evidence>
<feature type="coiled-coil region" evidence="1">
    <location>
        <begin position="222"/>
        <end position="256"/>
    </location>
</feature>
<protein>
    <submittedName>
        <fullName evidence="2">DNA N-6-adenine-methyltransferase</fullName>
    </submittedName>
</protein>
<evidence type="ECO:0000313" key="2">
    <source>
        <dbReference type="EMBL" id="MEK0187703.1"/>
    </source>
</evidence>
<dbReference type="InterPro" id="IPR008593">
    <property type="entry name" value="Dam_MeTrfase"/>
</dbReference>
<dbReference type="Pfam" id="PF05869">
    <property type="entry name" value="Dam"/>
    <property type="match status" value="1"/>
</dbReference>
<dbReference type="Proteomes" id="UP001384579">
    <property type="component" value="Unassembled WGS sequence"/>
</dbReference>
<comment type="caution">
    <text evidence="2">The sequence shown here is derived from an EMBL/GenBank/DDBJ whole genome shotgun (WGS) entry which is preliminary data.</text>
</comment>
<gene>
    <name evidence="2" type="ORF">WMG39_23055</name>
</gene>
<dbReference type="EMBL" id="JBBLXS010000415">
    <property type="protein sequence ID" value="MEK0187703.1"/>
    <property type="molecule type" value="Genomic_DNA"/>
</dbReference>
<evidence type="ECO:0000313" key="3">
    <source>
        <dbReference type="Proteomes" id="UP001384579"/>
    </source>
</evidence>
<sequence length="505" mass="57738">MKNINHLHAKSLAELKALASALGISPTGDRRNRFSWIQAIEVAESTPENSLEIEFEPEESAPKNRNLKVLTSSKSDEHYTPENIVEAAREVMGAIDLDPMSCCEANSTVRATTFYAKEENGLNKPWFGKVWLNPPFSLVQMAVENLLGAYEAGVTEACLLIKAAPDTKRHQLLAPFPFCEIQGRLKFLAEGNSQSAPFATLVFYLGKNFSRFREVFGRFGNIRLGQNQVDKLESDRRELLAKVAQLELELAKKSEAVVQPDRRMDWLKDDLRDRVTTAETRLKAWDLDNNTFQFEILSRQRIEWTARLEELKSLQRRVTAINVGYFGNRWPEVEQKYRQLELEELEGWRSEFAIGKLVQAEDTVAEIERFSRIKGEWIAICRIKEKGEDYLQVGKNFYLRAIELIREFQPYQFSEEKRLTYRLGSVRTAKELKSLFGVRITTANKACGTELSVPDGSIWQAFKDRNTERCAIKWRCEVLPNGASISPRIAQKNDRLEAVASSNLS</sequence>
<accession>A0ABU8YU21</accession>
<proteinExistence type="predicted"/>
<dbReference type="RefSeq" id="WP_340541873.1">
    <property type="nucleotide sequence ID" value="NZ_JBBLXS010000415.1"/>
</dbReference>
<keyword evidence="3" id="KW-1185">Reference proteome</keyword>
<name>A0ABU8YU21_9CYAN</name>
<keyword evidence="1" id="KW-0175">Coiled coil</keyword>